<proteinExistence type="predicted"/>
<sequence>MLRTLICTHQPYRQVGDGTCSEESIDSFGGYTTRNYSGTAQFTFALGFCKNMSHNTHRSHYLARHRSLSILIGGRRPFGSPGPLYGLPLPELSRLPSGYSLVLAAYRTKQPAVMAWRIHHVLNRLCAKHSPLLLSPFVVTIIFSYMNRHRTNRSQSGKPQGRRGVLVASV</sequence>
<reference evidence="2" key="1">
    <citation type="submission" date="2021-06" db="EMBL/GenBank/DDBJ databases">
        <title>Comparative genomics, transcriptomics and evolutionary studies reveal genomic signatures of adaptation to plant cell wall in hemibiotrophic fungi.</title>
        <authorList>
            <consortium name="DOE Joint Genome Institute"/>
            <person name="Baroncelli R."/>
            <person name="Diaz J.F."/>
            <person name="Benocci T."/>
            <person name="Peng M."/>
            <person name="Battaglia E."/>
            <person name="Haridas S."/>
            <person name="Andreopoulos W."/>
            <person name="Labutti K."/>
            <person name="Pangilinan J."/>
            <person name="Floch G.L."/>
            <person name="Makela M.R."/>
            <person name="Henrissat B."/>
            <person name="Grigoriev I.V."/>
            <person name="Crouch J.A."/>
            <person name="De Vries R.P."/>
            <person name="Sukno S.A."/>
            <person name="Thon M.R."/>
        </authorList>
    </citation>
    <scope>NUCLEOTIDE SEQUENCE</scope>
    <source>
        <strain evidence="2">MAFF235873</strain>
    </source>
</reference>
<protein>
    <submittedName>
        <fullName evidence="2">Uncharacterized protein</fullName>
    </submittedName>
</protein>
<organism evidence="2 3">
    <name type="scientific">Colletotrichum zoysiae</name>
    <dbReference type="NCBI Taxonomy" id="1216348"/>
    <lineage>
        <taxon>Eukaryota</taxon>
        <taxon>Fungi</taxon>
        <taxon>Dikarya</taxon>
        <taxon>Ascomycota</taxon>
        <taxon>Pezizomycotina</taxon>
        <taxon>Sordariomycetes</taxon>
        <taxon>Hypocreomycetidae</taxon>
        <taxon>Glomerellales</taxon>
        <taxon>Glomerellaceae</taxon>
        <taxon>Colletotrichum</taxon>
        <taxon>Colletotrichum graminicola species complex</taxon>
    </lineage>
</organism>
<dbReference type="EMBL" id="MU842953">
    <property type="protein sequence ID" value="KAK2024814.1"/>
    <property type="molecule type" value="Genomic_DNA"/>
</dbReference>
<keyword evidence="3" id="KW-1185">Reference proteome</keyword>
<name>A0AAD9HBC9_9PEZI</name>
<feature type="region of interest" description="Disordered" evidence="1">
    <location>
        <begin position="151"/>
        <end position="170"/>
    </location>
</feature>
<dbReference type="AlphaFoldDB" id="A0AAD9HBC9"/>
<accession>A0AAD9HBC9</accession>
<comment type="caution">
    <text evidence="2">The sequence shown here is derived from an EMBL/GenBank/DDBJ whole genome shotgun (WGS) entry which is preliminary data.</text>
</comment>
<gene>
    <name evidence="2" type="ORF">LX32DRAFT_81504</name>
</gene>
<dbReference type="Proteomes" id="UP001232148">
    <property type="component" value="Unassembled WGS sequence"/>
</dbReference>
<evidence type="ECO:0000313" key="2">
    <source>
        <dbReference type="EMBL" id="KAK2024814.1"/>
    </source>
</evidence>
<evidence type="ECO:0000256" key="1">
    <source>
        <dbReference type="SAM" id="MobiDB-lite"/>
    </source>
</evidence>
<evidence type="ECO:0000313" key="3">
    <source>
        <dbReference type="Proteomes" id="UP001232148"/>
    </source>
</evidence>